<name>A0A5C6G0P0_METRR</name>
<feature type="signal peptide" evidence="1">
    <location>
        <begin position="1"/>
        <end position="20"/>
    </location>
</feature>
<feature type="chain" id="PRO_5022931361" description="Cell wall protein" evidence="1">
    <location>
        <begin position="21"/>
        <end position="244"/>
    </location>
</feature>
<dbReference type="Proteomes" id="UP000317257">
    <property type="component" value="Unassembled WGS sequence"/>
</dbReference>
<evidence type="ECO:0000313" key="3">
    <source>
        <dbReference type="Proteomes" id="UP000317257"/>
    </source>
</evidence>
<protein>
    <recommendedName>
        <fullName evidence="4">Cell wall protein</fullName>
    </recommendedName>
</protein>
<gene>
    <name evidence="2" type="ORF">ED733_003014</name>
</gene>
<evidence type="ECO:0000256" key="1">
    <source>
        <dbReference type="SAM" id="SignalP"/>
    </source>
</evidence>
<keyword evidence="1" id="KW-0732">Signal</keyword>
<accession>A0A5C6G0P0</accession>
<evidence type="ECO:0000313" key="2">
    <source>
        <dbReference type="EMBL" id="TWU71312.1"/>
    </source>
</evidence>
<dbReference type="AlphaFoldDB" id="A0A5C6G0P0"/>
<evidence type="ECO:0008006" key="4">
    <source>
        <dbReference type="Google" id="ProtNLM"/>
    </source>
</evidence>
<reference evidence="3" key="1">
    <citation type="submission" date="2018-12" db="EMBL/GenBank/DDBJ databases">
        <title>The complete genome of Metarhizium rileyi, a key fungal pathogen of Lepidoptera.</title>
        <authorList>
            <person name="Binneck E."/>
            <person name="Lastra C.C.L."/>
            <person name="Sosa-Gomez D.R."/>
        </authorList>
    </citation>
    <scope>NUCLEOTIDE SEQUENCE [LARGE SCALE GENOMIC DNA]</scope>
    <source>
        <strain evidence="3">Cep018-CH2</strain>
    </source>
</reference>
<comment type="caution">
    <text evidence="2">The sequence shown here is derived from an EMBL/GenBank/DDBJ whole genome shotgun (WGS) entry which is preliminary data.</text>
</comment>
<dbReference type="EMBL" id="SBHS01000048">
    <property type="protein sequence ID" value="TWU71312.1"/>
    <property type="molecule type" value="Genomic_DNA"/>
</dbReference>
<proteinExistence type="predicted"/>
<sequence length="244" mass="26266">MKFTLTSTLFLAAAVPWVSARPATTATSAEASDVIPASTGGDDTSFPLSLDFAALAEQGVSFLEDFLNEKHEAKPKRAMVVRDVAVTLRDQLNSGDVDLNKSLGENLTKLNSTVTEVDLDDLKSQGFQLLRERLEAQDFNKLAQQLLYSGTDRITKRDTWSWAGFLNGPMLRAASKMGIKAASSLISRVDLDAVARNSLSGLENMVGNVDANKVAEQGTGMLGSMLGKVDMNSMVRSALGFIFP</sequence>
<organism evidence="2 3">
    <name type="scientific">Metarhizium rileyi (strain RCEF 4871)</name>
    <name type="common">Nomuraea rileyi</name>
    <dbReference type="NCBI Taxonomy" id="1649241"/>
    <lineage>
        <taxon>Eukaryota</taxon>
        <taxon>Fungi</taxon>
        <taxon>Dikarya</taxon>
        <taxon>Ascomycota</taxon>
        <taxon>Pezizomycotina</taxon>
        <taxon>Sordariomycetes</taxon>
        <taxon>Hypocreomycetidae</taxon>
        <taxon>Hypocreales</taxon>
        <taxon>Clavicipitaceae</taxon>
        <taxon>Metarhizium</taxon>
    </lineage>
</organism>